<protein>
    <submittedName>
        <fullName evidence="1">Uncharacterized protein</fullName>
    </submittedName>
</protein>
<name>A0A1R4GES6_9MICC</name>
<evidence type="ECO:0000313" key="1">
    <source>
        <dbReference type="EMBL" id="SJM66545.1"/>
    </source>
</evidence>
<dbReference type="AlphaFoldDB" id="A0A1R4GES6"/>
<sequence>MEHETSLEHAMDLAEGNMKEAKRLLDQGKAAHAAGEISDERMASLQRLYDTAHEDVGRARHDT</sequence>
<keyword evidence="2" id="KW-1185">Reference proteome</keyword>
<proteinExistence type="predicted"/>
<accession>A0A1R4GES6</accession>
<dbReference type="Proteomes" id="UP000195913">
    <property type="component" value="Unassembled WGS sequence"/>
</dbReference>
<reference evidence="1 2" key="1">
    <citation type="submission" date="2017-02" db="EMBL/GenBank/DDBJ databases">
        <authorList>
            <person name="Peterson S.W."/>
        </authorList>
    </citation>
    <scope>NUCLEOTIDE SEQUENCE [LARGE SCALE GENOMIC DNA]</scope>
    <source>
        <strain evidence="1 2">B Ar 00.02</strain>
    </source>
</reference>
<dbReference type="EMBL" id="FUHW01000035">
    <property type="protein sequence ID" value="SJM66545.1"/>
    <property type="molecule type" value="Genomic_DNA"/>
</dbReference>
<dbReference type="RefSeq" id="WP_086999014.1">
    <property type="nucleotide sequence ID" value="NZ_FUHW01000035.1"/>
</dbReference>
<organism evidence="1 2">
    <name type="scientific">Arthrobacter rhombi</name>
    <dbReference type="NCBI Taxonomy" id="71253"/>
    <lineage>
        <taxon>Bacteria</taxon>
        <taxon>Bacillati</taxon>
        <taxon>Actinomycetota</taxon>
        <taxon>Actinomycetes</taxon>
        <taxon>Micrococcales</taxon>
        <taxon>Micrococcaceae</taxon>
        <taxon>Arthrobacter</taxon>
    </lineage>
</organism>
<gene>
    <name evidence="1" type="ORF">FM101_09895</name>
</gene>
<evidence type="ECO:0000313" key="2">
    <source>
        <dbReference type="Proteomes" id="UP000195913"/>
    </source>
</evidence>